<dbReference type="InterPro" id="IPR006634">
    <property type="entry name" value="TLC-dom"/>
</dbReference>
<dbReference type="Proteomes" id="UP001066276">
    <property type="component" value="Chromosome 5"/>
</dbReference>
<accession>A0AAV7RDN8</accession>
<protein>
    <recommendedName>
        <fullName evidence="6">TLC domain-containing protein</fullName>
    </recommendedName>
</protein>
<evidence type="ECO:0000256" key="4">
    <source>
        <dbReference type="ARBA" id="ARBA00023136"/>
    </source>
</evidence>
<dbReference type="GO" id="GO:0005783">
    <property type="term" value="C:endoplasmic reticulum"/>
    <property type="evidence" value="ECO:0007669"/>
    <property type="project" value="TreeGrafter"/>
</dbReference>
<dbReference type="GO" id="GO:0006644">
    <property type="term" value="P:phospholipid metabolic process"/>
    <property type="evidence" value="ECO:0007669"/>
    <property type="project" value="TreeGrafter"/>
</dbReference>
<keyword evidence="3" id="KW-1133">Transmembrane helix</keyword>
<evidence type="ECO:0000256" key="3">
    <source>
        <dbReference type="ARBA" id="ARBA00022989"/>
    </source>
</evidence>
<dbReference type="InterPro" id="IPR050846">
    <property type="entry name" value="TLCD"/>
</dbReference>
<keyword evidence="8" id="KW-1185">Reference proteome</keyword>
<keyword evidence="2 5" id="KW-0812">Transmembrane</keyword>
<dbReference type="AlphaFoldDB" id="A0AAV7RDN8"/>
<evidence type="ECO:0000313" key="7">
    <source>
        <dbReference type="EMBL" id="KAJ1150225.1"/>
    </source>
</evidence>
<reference evidence="7" key="1">
    <citation type="journal article" date="2022" name="bioRxiv">
        <title>Sequencing and chromosome-scale assembly of the giantPleurodeles waltlgenome.</title>
        <authorList>
            <person name="Brown T."/>
            <person name="Elewa A."/>
            <person name="Iarovenko S."/>
            <person name="Subramanian E."/>
            <person name="Araus A.J."/>
            <person name="Petzold A."/>
            <person name="Susuki M."/>
            <person name="Suzuki K.-i.T."/>
            <person name="Hayashi T."/>
            <person name="Toyoda A."/>
            <person name="Oliveira C."/>
            <person name="Osipova E."/>
            <person name="Leigh N.D."/>
            <person name="Simon A."/>
            <person name="Yun M.H."/>
        </authorList>
    </citation>
    <scope>NUCLEOTIDE SEQUENCE</scope>
    <source>
        <strain evidence="7">20211129_DDA</strain>
        <tissue evidence="7">Liver</tissue>
    </source>
</reference>
<dbReference type="PANTHER" id="PTHR13439">
    <property type="entry name" value="CT120 PROTEIN"/>
    <property type="match status" value="1"/>
</dbReference>
<name>A0AAV7RDN8_PLEWA</name>
<evidence type="ECO:0000256" key="5">
    <source>
        <dbReference type="PROSITE-ProRule" id="PRU00205"/>
    </source>
</evidence>
<gene>
    <name evidence="7" type="ORF">NDU88_003020</name>
</gene>
<evidence type="ECO:0000313" key="8">
    <source>
        <dbReference type="Proteomes" id="UP001066276"/>
    </source>
</evidence>
<evidence type="ECO:0000256" key="2">
    <source>
        <dbReference type="ARBA" id="ARBA00022692"/>
    </source>
</evidence>
<organism evidence="7 8">
    <name type="scientific">Pleurodeles waltl</name>
    <name type="common">Iberian ribbed newt</name>
    <dbReference type="NCBI Taxonomy" id="8319"/>
    <lineage>
        <taxon>Eukaryota</taxon>
        <taxon>Metazoa</taxon>
        <taxon>Chordata</taxon>
        <taxon>Craniata</taxon>
        <taxon>Vertebrata</taxon>
        <taxon>Euteleostomi</taxon>
        <taxon>Amphibia</taxon>
        <taxon>Batrachia</taxon>
        <taxon>Caudata</taxon>
        <taxon>Salamandroidea</taxon>
        <taxon>Salamandridae</taxon>
        <taxon>Pleurodelinae</taxon>
        <taxon>Pleurodeles</taxon>
    </lineage>
</organism>
<feature type="domain" description="TLC" evidence="6">
    <location>
        <begin position="1"/>
        <end position="69"/>
    </location>
</feature>
<sequence length="69" mass="8271">MITLLLEMSTPFTCVSWMLLKVGWSQSLIWKANQWIMIHMFHCRMILTYHLCSNFSIGTRLKLYLTKLF</sequence>
<dbReference type="GO" id="GO:0016020">
    <property type="term" value="C:membrane"/>
    <property type="evidence" value="ECO:0007669"/>
    <property type="project" value="UniProtKB-SubCell"/>
</dbReference>
<evidence type="ECO:0000256" key="1">
    <source>
        <dbReference type="ARBA" id="ARBA00004141"/>
    </source>
</evidence>
<dbReference type="GO" id="GO:0055088">
    <property type="term" value="P:lipid homeostasis"/>
    <property type="evidence" value="ECO:0007669"/>
    <property type="project" value="TreeGrafter"/>
</dbReference>
<comment type="subcellular location">
    <subcellularLocation>
        <location evidence="1">Membrane</location>
        <topology evidence="1">Multi-pass membrane protein</topology>
    </subcellularLocation>
</comment>
<keyword evidence="4 5" id="KW-0472">Membrane</keyword>
<dbReference type="GO" id="GO:0097001">
    <property type="term" value="F:ceramide binding"/>
    <property type="evidence" value="ECO:0007669"/>
    <property type="project" value="TreeGrafter"/>
</dbReference>
<dbReference type="GO" id="GO:0007399">
    <property type="term" value="P:nervous system development"/>
    <property type="evidence" value="ECO:0007669"/>
    <property type="project" value="TreeGrafter"/>
</dbReference>
<dbReference type="PANTHER" id="PTHR13439:SF7">
    <property type="entry name" value="PROTEIN CLN8"/>
    <property type="match status" value="1"/>
</dbReference>
<dbReference type="PROSITE" id="PS50922">
    <property type="entry name" value="TLC"/>
    <property type="match status" value="1"/>
</dbReference>
<dbReference type="EMBL" id="JANPWB010000009">
    <property type="protein sequence ID" value="KAJ1150225.1"/>
    <property type="molecule type" value="Genomic_DNA"/>
</dbReference>
<evidence type="ECO:0000259" key="6">
    <source>
        <dbReference type="PROSITE" id="PS50922"/>
    </source>
</evidence>
<comment type="caution">
    <text evidence="7">The sequence shown here is derived from an EMBL/GenBank/DDBJ whole genome shotgun (WGS) entry which is preliminary data.</text>
</comment>
<proteinExistence type="predicted"/>